<dbReference type="GO" id="GO:0016874">
    <property type="term" value="F:ligase activity"/>
    <property type="evidence" value="ECO:0007669"/>
    <property type="project" value="UniProtKB-KW"/>
</dbReference>
<dbReference type="SUPFAM" id="SSF56801">
    <property type="entry name" value="Acetyl-CoA synthetase-like"/>
    <property type="match status" value="1"/>
</dbReference>
<keyword evidence="4" id="KW-0443">Lipid metabolism</keyword>
<keyword evidence="2 7" id="KW-0436">Ligase</keyword>
<name>A0A1I7JNT4_9BACL</name>
<keyword evidence="8" id="KW-1185">Reference proteome</keyword>
<dbReference type="Pfam" id="PF13193">
    <property type="entry name" value="AMP-binding_C"/>
    <property type="match status" value="1"/>
</dbReference>
<dbReference type="InterPro" id="IPR000873">
    <property type="entry name" value="AMP-dep_synth/lig_dom"/>
</dbReference>
<dbReference type="AlphaFoldDB" id="A0A1I7JNT4"/>
<evidence type="ECO:0000313" key="7">
    <source>
        <dbReference type="EMBL" id="SFU86800.1"/>
    </source>
</evidence>
<proteinExistence type="inferred from homology"/>
<evidence type="ECO:0000259" key="5">
    <source>
        <dbReference type="Pfam" id="PF00501"/>
    </source>
</evidence>
<feature type="domain" description="AMP-binding enzyme C-terminal" evidence="6">
    <location>
        <begin position="462"/>
        <end position="539"/>
    </location>
</feature>
<accession>A0A1I7JNT4</accession>
<dbReference type="PANTHER" id="PTHR43859:SF4">
    <property type="entry name" value="BUTANOATE--COA LIGASE AAE1-RELATED"/>
    <property type="match status" value="1"/>
</dbReference>
<dbReference type="STRING" id="392015.SAMN05421543_11110"/>
<evidence type="ECO:0000256" key="2">
    <source>
        <dbReference type="ARBA" id="ARBA00022598"/>
    </source>
</evidence>
<dbReference type="PANTHER" id="PTHR43859">
    <property type="entry name" value="ACYL-ACTIVATING ENZYME"/>
    <property type="match status" value="1"/>
</dbReference>
<organism evidence="7 8">
    <name type="scientific">Alicyclobacillus macrosporangiidus</name>
    <dbReference type="NCBI Taxonomy" id="392015"/>
    <lineage>
        <taxon>Bacteria</taxon>
        <taxon>Bacillati</taxon>
        <taxon>Bacillota</taxon>
        <taxon>Bacilli</taxon>
        <taxon>Bacillales</taxon>
        <taxon>Alicyclobacillaceae</taxon>
        <taxon>Alicyclobacillus</taxon>
    </lineage>
</organism>
<protein>
    <submittedName>
        <fullName evidence="7">Acyl-CoA synthetase (AMP-forming)/AMP-acid ligase II</fullName>
    </submittedName>
</protein>
<evidence type="ECO:0000256" key="1">
    <source>
        <dbReference type="ARBA" id="ARBA00006432"/>
    </source>
</evidence>
<dbReference type="InterPro" id="IPR020845">
    <property type="entry name" value="AMP-binding_CS"/>
</dbReference>
<dbReference type="InterPro" id="IPR045851">
    <property type="entry name" value="AMP-bd_C_sf"/>
</dbReference>
<comment type="similarity">
    <text evidence="1">Belongs to the ATP-dependent AMP-binding enzyme family.</text>
</comment>
<reference evidence="8" key="1">
    <citation type="submission" date="2016-10" db="EMBL/GenBank/DDBJ databases">
        <authorList>
            <person name="Varghese N."/>
        </authorList>
    </citation>
    <scope>NUCLEOTIDE SEQUENCE [LARGE SCALE GENOMIC DNA]</scope>
    <source>
        <strain evidence="8">DSM 17980</strain>
    </source>
</reference>
<dbReference type="PROSITE" id="PS00455">
    <property type="entry name" value="AMP_BINDING"/>
    <property type="match status" value="1"/>
</dbReference>
<evidence type="ECO:0000256" key="3">
    <source>
        <dbReference type="ARBA" id="ARBA00022832"/>
    </source>
</evidence>
<dbReference type="Proteomes" id="UP000183508">
    <property type="component" value="Unassembled WGS sequence"/>
</dbReference>
<dbReference type="GO" id="GO:0006631">
    <property type="term" value="P:fatty acid metabolic process"/>
    <property type="evidence" value="ECO:0007669"/>
    <property type="project" value="UniProtKB-KW"/>
</dbReference>
<dbReference type="InterPro" id="IPR025110">
    <property type="entry name" value="AMP-bd_C"/>
</dbReference>
<dbReference type="EMBL" id="FPBV01000011">
    <property type="protein sequence ID" value="SFU86800.1"/>
    <property type="molecule type" value="Genomic_DNA"/>
</dbReference>
<dbReference type="Gene3D" id="3.30.300.30">
    <property type="match status" value="1"/>
</dbReference>
<evidence type="ECO:0000256" key="4">
    <source>
        <dbReference type="ARBA" id="ARBA00023098"/>
    </source>
</evidence>
<feature type="domain" description="AMP-dependent synthetase/ligase" evidence="5">
    <location>
        <begin position="19"/>
        <end position="411"/>
    </location>
</feature>
<gene>
    <name evidence="7" type="ORF">SAMN05421543_11110</name>
</gene>
<keyword evidence="3" id="KW-0276">Fatty acid metabolism</keyword>
<dbReference type="InterPro" id="IPR042099">
    <property type="entry name" value="ANL_N_sf"/>
</dbReference>
<evidence type="ECO:0000313" key="8">
    <source>
        <dbReference type="Proteomes" id="UP000183508"/>
    </source>
</evidence>
<dbReference type="Gene3D" id="3.40.50.12780">
    <property type="entry name" value="N-terminal domain of ligase-like"/>
    <property type="match status" value="1"/>
</dbReference>
<evidence type="ECO:0000259" key="6">
    <source>
        <dbReference type="Pfam" id="PF13193"/>
    </source>
</evidence>
<sequence length="551" mass="60340">MVWMRRGLIPELLADAAWQYSDVEVVSGNVRHTYAESWDRVVRLARSLSELGVRKGTVVGVLDVNSHRYFELQYALGLAGAVVHTLNFRLPMEDLVFTVRHAQDEVLFVWDGFRSLGEALQPYVRTLVWMPEDPGVPATGGRAADGTDGGTLSRAPTSEAPLVYESLIQAQLPGISPPDVSLSDTDAYSIFYTTGTTGRPKGMVYRHRDMVQAPLQIAHHLAVHDTGAKVQAGDTILPLIPFFHIHGWGTPFFAPYLGCKLVLPGRADAGEQLRLIRSEQVTWSNMVPTQLTMLLDALAGEPAANGHGFLPLKVLTGGSPLASGLARRAHQAGVEFSLIYGGSDQLGAAISAVRSGRQEEENRLEQLSTRLRPLPMVRVRVSDDAGQDVPRDGKTIGELWVQSPWLPDGYLGDEEASRAAYRDGWFRSGDLAVWHADGWFHVVDRFKDAVKSGGEWIATSVIEGVLSEVSGVELAAVIPIPDDRWGERPLAVLQARDTVDEATVRAHLQAAVSSGRLARFWLPDRVVFVQSMPLTSAGKIHKAALRQMRFS</sequence>
<dbReference type="Pfam" id="PF00501">
    <property type="entry name" value="AMP-binding"/>
    <property type="match status" value="1"/>
</dbReference>